<evidence type="ECO:0000256" key="1">
    <source>
        <dbReference type="ARBA" id="ARBA00008874"/>
    </source>
</evidence>
<dbReference type="GO" id="GO:0004674">
    <property type="term" value="F:protein serine/threonine kinase activity"/>
    <property type="evidence" value="ECO:0007669"/>
    <property type="project" value="UniProtKB-KW"/>
</dbReference>
<evidence type="ECO:0000313" key="13">
    <source>
        <dbReference type="EMBL" id="GIM00475.1"/>
    </source>
</evidence>
<dbReference type="SUPFAM" id="SSF56112">
    <property type="entry name" value="Protein kinase-like (PK-like)"/>
    <property type="match status" value="1"/>
</dbReference>
<feature type="compositionally biased region" description="Low complexity" evidence="11">
    <location>
        <begin position="449"/>
        <end position="463"/>
    </location>
</feature>
<evidence type="ECO:0000256" key="11">
    <source>
        <dbReference type="SAM" id="MobiDB-lite"/>
    </source>
</evidence>
<feature type="compositionally biased region" description="Low complexity" evidence="11">
    <location>
        <begin position="510"/>
        <end position="520"/>
    </location>
</feature>
<keyword evidence="10" id="KW-0175">Coiled coil</keyword>
<dbReference type="Proteomes" id="UP000722791">
    <property type="component" value="Unassembled WGS sequence"/>
</dbReference>
<keyword evidence="4" id="KW-0808">Transferase</keyword>
<feature type="compositionally biased region" description="Low complexity" evidence="11">
    <location>
        <begin position="355"/>
        <end position="365"/>
    </location>
</feature>
<dbReference type="PROSITE" id="PS00107">
    <property type="entry name" value="PROTEIN_KINASE_ATP"/>
    <property type="match status" value="1"/>
</dbReference>
<protein>
    <recommendedName>
        <fullName evidence="2">non-specific serine/threonine protein kinase</fullName>
        <ecNumber evidence="2">2.7.11.1</ecNumber>
    </recommendedName>
</protein>
<feature type="region of interest" description="Disordered" evidence="11">
    <location>
        <begin position="445"/>
        <end position="520"/>
    </location>
</feature>
<evidence type="ECO:0000256" key="2">
    <source>
        <dbReference type="ARBA" id="ARBA00012513"/>
    </source>
</evidence>
<dbReference type="InterPro" id="IPR017441">
    <property type="entry name" value="Protein_kinase_ATP_BS"/>
</dbReference>
<evidence type="ECO:0000256" key="4">
    <source>
        <dbReference type="ARBA" id="ARBA00022679"/>
    </source>
</evidence>
<keyword evidence="3" id="KW-0723">Serine/threonine-protein kinase</keyword>
<comment type="catalytic activity">
    <reaction evidence="9">
        <text>L-seryl-[protein] + ATP = O-phospho-L-seryl-[protein] + ADP + H(+)</text>
        <dbReference type="Rhea" id="RHEA:17989"/>
        <dbReference type="Rhea" id="RHEA-COMP:9863"/>
        <dbReference type="Rhea" id="RHEA-COMP:11604"/>
        <dbReference type="ChEBI" id="CHEBI:15378"/>
        <dbReference type="ChEBI" id="CHEBI:29999"/>
        <dbReference type="ChEBI" id="CHEBI:30616"/>
        <dbReference type="ChEBI" id="CHEBI:83421"/>
        <dbReference type="ChEBI" id="CHEBI:456216"/>
        <dbReference type="EC" id="2.7.11.1"/>
    </reaction>
</comment>
<evidence type="ECO:0000256" key="5">
    <source>
        <dbReference type="ARBA" id="ARBA00022741"/>
    </source>
</evidence>
<feature type="region of interest" description="Disordered" evidence="11">
    <location>
        <begin position="667"/>
        <end position="767"/>
    </location>
</feature>
<feature type="compositionally biased region" description="Low complexity" evidence="11">
    <location>
        <begin position="725"/>
        <end position="761"/>
    </location>
</feature>
<sequence length="1016" mass="103142">MASERYERRQCIGRGSFGDVYEGVDTENGRPVAIKVIDLEDVEDDIQDIHKEIQALAGCKCKNITEYYGSVVRPGSAELHIIMELMACSVSDLVQHGPLDEQCISYILSQVLSALVYLHAEHRIHRDIKAANLLLSRTGDVKITDFGVSGQLTGTLGYRRRTFVGTPFWMAPEVIDTSEEGYSEKADVWSLGITTIEMATGAPPHASQHPLRVLFLIPKGPPPQLDGDFSPQMKDFVAACLQKNPSERPAARDLLRHPFVAGAAEPPDHLPAMVQELVRHKKPLVTRRDQEDSFPGVGTLPAWDFGTIGRRGAAAAAAAAAVPAGTVRAVAAAMAAVSNGSTVRNGDPLREALKQQQQTASALSSGSGGTGGVQQQPSLANAATVAAARVENISRKAGAALMEALGTTATVAKSSPNPTEAGFSSTATAAPDTATAAAASGLISPFRTSPSRQQQSLQEQHSQGLGVNGEGGRLSRGSVGALSNGSGGGLPSPPSSRLRSGGTAGQDSHSSPLTSILQQQQQPLHIQHYTSQPQLQVQLQQQQQQQQQQAQQQQAQQQQAQQQQAQQGHQQGDGAPVLGEKFRTMSSAERRIYGDLVAKGSQLVGGENAGGGKASGGNGAGSGSGEGITAEGLVRNSLSLGAPLPAGTPPSGIAAAAAATLSTGPAKNAVHRYQAPSSSDESSEGSSGQRQPPEHSGDGTTGGGADKFGTVQSRASGTASGGASSGSSASQNNSQASQRSSNGTNSGGAAAAAPPSAAVGSSSGGYGTVQSRKQVVAADVNHLGGGAPATGLPPRTSALADGAAAAATAAAAAGAAAAASGSLGAAGGTVVDARALMGLVAREGTPADSAAVLSRLLTPCLRASFNSADKATQSLLAGVISNLNQLEKMMPGASYRLIQELLVRLSCSSDPALQPLCASAVGLYATHGSTGSLAPSDSVIAALGPAGSGAAASGGRGSTGSSANGSLAGAPISYGQTRSVPDMGPLGEFLLGRWREEEAHELVLLSRSMGSTASRR</sequence>
<name>A0A8J4G5M5_9CHLO</name>
<feature type="compositionally biased region" description="Low complexity" evidence="11">
    <location>
        <begin position="677"/>
        <end position="688"/>
    </location>
</feature>
<comment type="similarity">
    <text evidence="1">Belongs to the protein kinase superfamily. STE Ser/Thr protein kinase family. STE20 subfamily.</text>
</comment>
<comment type="caution">
    <text evidence="13">The sequence shown here is derived from an EMBL/GenBank/DDBJ whole genome shotgun (WGS) entry which is preliminary data.</text>
</comment>
<feature type="region of interest" description="Disordered" evidence="11">
    <location>
        <begin position="608"/>
        <end position="628"/>
    </location>
</feature>
<feature type="coiled-coil region" evidence="10">
    <location>
        <begin position="536"/>
        <end position="563"/>
    </location>
</feature>
<evidence type="ECO:0000256" key="9">
    <source>
        <dbReference type="ARBA" id="ARBA00048679"/>
    </source>
</evidence>
<dbReference type="InterPro" id="IPR000719">
    <property type="entry name" value="Prot_kinase_dom"/>
</dbReference>
<keyword evidence="7" id="KW-0067">ATP-binding</keyword>
<gene>
    <name evidence="13" type="ORF">Vretimale_5227</name>
</gene>
<accession>A0A8J4G5M5</accession>
<dbReference type="EC" id="2.7.11.1" evidence="2"/>
<dbReference type="Gene3D" id="1.10.510.10">
    <property type="entry name" value="Transferase(Phosphotransferase) domain 1"/>
    <property type="match status" value="1"/>
</dbReference>
<comment type="catalytic activity">
    <reaction evidence="8">
        <text>L-threonyl-[protein] + ATP = O-phospho-L-threonyl-[protein] + ADP + H(+)</text>
        <dbReference type="Rhea" id="RHEA:46608"/>
        <dbReference type="Rhea" id="RHEA-COMP:11060"/>
        <dbReference type="Rhea" id="RHEA-COMP:11605"/>
        <dbReference type="ChEBI" id="CHEBI:15378"/>
        <dbReference type="ChEBI" id="CHEBI:30013"/>
        <dbReference type="ChEBI" id="CHEBI:30616"/>
        <dbReference type="ChEBI" id="CHEBI:61977"/>
        <dbReference type="ChEBI" id="CHEBI:456216"/>
        <dbReference type="EC" id="2.7.11.1"/>
    </reaction>
</comment>
<dbReference type="AlphaFoldDB" id="A0A8J4G5M5"/>
<evidence type="ECO:0000313" key="14">
    <source>
        <dbReference type="Proteomes" id="UP000722791"/>
    </source>
</evidence>
<dbReference type="OrthoDB" id="248923at2759"/>
<evidence type="ECO:0000259" key="12">
    <source>
        <dbReference type="PROSITE" id="PS50011"/>
    </source>
</evidence>
<dbReference type="Pfam" id="PF00069">
    <property type="entry name" value="Pkinase"/>
    <property type="match status" value="1"/>
</dbReference>
<proteinExistence type="inferred from homology"/>
<dbReference type="PROSITE" id="PS50011">
    <property type="entry name" value="PROTEIN_KINASE_DOM"/>
    <property type="match status" value="1"/>
</dbReference>
<keyword evidence="5" id="KW-0547">Nucleotide-binding</keyword>
<dbReference type="InterPro" id="IPR011009">
    <property type="entry name" value="Kinase-like_dom_sf"/>
</dbReference>
<feature type="domain" description="Protein kinase" evidence="12">
    <location>
        <begin position="6"/>
        <end position="260"/>
    </location>
</feature>
<dbReference type="SMART" id="SM00220">
    <property type="entry name" value="S_TKc"/>
    <property type="match status" value="1"/>
</dbReference>
<keyword evidence="6" id="KW-0418">Kinase</keyword>
<feature type="region of interest" description="Disordered" evidence="11">
    <location>
        <begin position="354"/>
        <end position="376"/>
    </location>
</feature>
<reference evidence="13" key="1">
    <citation type="journal article" date="2021" name="Proc. Natl. Acad. Sci. U.S.A.">
        <title>Three genomes in the algal genus Volvox reveal the fate of a haploid sex-determining region after a transition to homothallism.</title>
        <authorList>
            <person name="Yamamoto K."/>
            <person name="Hamaji T."/>
            <person name="Kawai-Toyooka H."/>
            <person name="Matsuzaki R."/>
            <person name="Takahashi F."/>
            <person name="Nishimura Y."/>
            <person name="Kawachi M."/>
            <person name="Noguchi H."/>
            <person name="Minakuchi Y."/>
            <person name="Umen J.G."/>
            <person name="Toyoda A."/>
            <person name="Nozaki H."/>
        </authorList>
    </citation>
    <scope>NUCLEOTIDE SEQUENCE</scope>
    <source>
        <strain evidence="13">NIES-3785</strain>
    </source>
</reference>
<evidence type="ECO:0000256" key="10">
    <source>
        <dbReference type="SAM" id="Coils"/>
    </source>
</evidence>
<feature type="compositionally biased region" description="Gly residues" evidence="11">
    <location>
        <begin position="608"/>
        <end position="626"/>
    </location>
</feature>
<dbReference type="PANTHER" id="PTHR48012:SF10">
    <property type="entry name" value="FI20177P1"/>
    <property type="match status" value="1"/>
</dbReference>
<dbReference type="GO" id="GO:0005524">
    <property type="term" value="F:ATP binding"/>
    <property type="evidence" value="ECO:0007669"/>
    <property type="project" value="UniProtKB-UniRule"/>
</dbReference>
<evidence type="ECO:0000256" key="6">
    <source>
        <dbReference type="ARBA" id="ARBA00022777"/>
    </source>
</evidence>
<dbReference type="PANTHER" id="PTHR48012">
    <property type="entry name" value="STERILE20-LIKE KINASE, ISOFORM B-RELATED"/>
    <property type="match status" value="1"/>
</dbReference>
<dbReference type="InterPro" id="IPR050629">
    <property type="entry name" value="STE20/SPS1-PAK"/>
</dbReference>
<dbReference type="GO" id="GO:0005737">
    <property type="term" value="C:cytoplasm"/>
    <property type="evidence" value="ECO:0007669"/>
    <property type="project" value="TreeGrafter"/>
</dbReference>
<organism evidence="13 14">
    <name type="scientific">Volvox reticuliferus</name>
    <dbReference type="NCBI Taxonomy" id="1737510"/>
    <lineage>
        <taxon>Eukaryota</taxon>
        <taxon>Viridiplantae</taxon>
        <taxon>Chlorophyta</taxon>
        <taxon>core chlorophytes</taxon>
        <taxon>Chlorophyceae</taxon>
        <taxon>CS clade</taxon>
        <taxon>Chlamydomonadales</taxon>
        <taxon>Volvocaceae</taxon>
        <taxon>Volvox</taxon>
    </lineage>
</organism>
<evidence type="ECO:0000256" key="3">
    <source>
        <dbReference type="ARBA" id="ARBA00022527"/>
    </source>
</evidence>
<evidence type="ECO:0000256" key="7">
    <source>
        <dbReference type="ARBA" id="ARBA00022840"/>
    </source>
</evidence>
<dbReference type="FunFam" id="1.10.510.10:FF:000421">
    <property type="entry name" value="Serine/threonine-protein kinase PAK 6"/>
    <property type="match status" value="1"/>
</dbReference>
<evidence type="ECO:0000256" key="8">
    <source>
        <dbReference type="ARBA" id="ARBA00047899"/>
    </source>
</evidence>
<dbReference type="EMBL" id="BNCQ01000007">
    <property type="protein sequence ID" value="GIM00475.1"/>
    <property type="molecule type" value="Genomic_DNA"/>
</dbReference>